<sequence length="233" mass="25363">MSKDTSILTLKDVRYRWSGRASFELSVPQFSVNRGETVLLLGESGSGKSTLLSLICGTIIAQNGIVDVGGTDIGALSARERDQFRAEQIGLIFQQFNLLPYATVLDNILLPLRFAKSRRQAVPSPNAMASQLCDELGLPSDVIHARAGTLSVGQQQRVAAARALIGNPPLIIADEPTSALDAATQLTFLKLLFDQSRQHDTTLLMVSHDARLADQFDRVVKMSDVAENKRETT</sequence>
<dbReference type="Pfam" id="PF00005">
    <property type="entry name" value="ABC_tran"/>
    <property type="match status" value="1"/>
</dbReference>
<dbReference type="GO" id="GO:0005524">
    <property type="term" value="F:ATP binding"/>
    <property type="evidence" value="ECO:0007669"/>
    <property type="project" value="UniProtKB-KW"/>
</dbReference>
<gene>
    <name evidence="5" type="ORF">GCM10008927_25110</name>
</gene>
<evidence type="ECO:0000313" key="6">
    <source>
        <dbReference type="Proteomes" id="UP000634455"/>
    </source>
</evidence>
<dbReference type="SUPFAM" id="SSF52540">
    <property type="entry name" value="P-loop containing nucleoside triphosphate hydrolases"/>
    <property type="match status" value="1"/>
</dbReference>
<dbReference type="SMART" id="SM00382">
    <property type="entry name" value="AAA"/>
    <property type="match status" value="1"/>
</dbReference>
<accession>A0ABQ3D565</accession>
<keyword evidence="1" id="KW-0813">Transport</keyword>
<dbReference type="PROSITE" id="PS50893">
    <property type="entry name" value="ABC_TRANSPORTER_2"/>
    <property type="match status" value="1"/>
</dbReference>
<organism evidence="5 6">
    <name type="scientific">Paramylibacter ulvae</name>
    <dbReference type="NCBI Taxonomy" id="1651968"/>
    <lineage>
        <taxon>Bacteria</taxon>
        <taxon>Pseudomonadati</taxon>
        <taxon>Pseudomonadota</taxon>
        <taxon>Alphaproteobacteria</taxon>
        <taxon>Rhodobacterales</taxon>
        <taxon>Paracoccaceae</taxon>
        <taxon>Paramylibacter</taxon>
    </lineage>
</organism>
<dbReference type="Gene3D" id="3.40.50.300">
    <property type="entry name" value="P-loop containing nucleotide triphosphate hydrolases"/>
    <property type="match status" value="1"/>
</dbReference>
<keyword evidence="6" id="KW-1185">Reference proteome</keyword>
<evidence type="ECO:0000256" key="1">
    <source>
        <dbReference type="ARBA" id="ARBA00022448"/>
    </source>
</evidence>
<protein>
    <submittedName>
        <fullName evidence="5">ABC transporter ATP-binding protein</fullName>
    </submittedName>
</protein>
<dbReference type="InterPro" id="IPR015854">
    <property type="entry name" value="ABC_transpr_LolD-like"/>
</dbReference>
<dbReference type="Proteomes" id="UP000634455">
    <property type="component" value="Unassembled WGS sequence"/>
</dbReference>
<dbReference type="PANTHER" id="PTHR24220:SF611">
    <property type="entry name" value="ATP-BINDING COMPONENT OF ABC TRANSPORTER-RELATED"/>
    <property type="match status" value="1"/>
</dbReference>
<dbReference type="InterPro" id="IPR025662">
    <property type="entry name" value="Sigma_54_int_dom_ATP-bd_1"/>
</dbReference>
<keyword evidence="3 5" id="KW-0067">ATP-binding</keyword>
<evidence type="ECO:0000256" key="2">
    <source>
        <dbReference type="ARBA" id="ARBA00022741"/>
    </source>
</evidence>
<dbReference type="InterPro" id="IPR017911">
    <property type="entry name" value="MacB-like_ATP-bd"/>
</dbReference>
<evidence type="ECO:0000313" key="5">
    <source>
        <dbReference type="EMBL" id="GHA58456.1"/>
    </source>
</evidence>
<proteinExistence type="predicted"/>
<comment type="caution">
    <text evidence="5">The sequence shown here is derived from an EMBL/GenBank/DDBJ whole genome shotgun (WGS) entry which is preliminary data.</text>
</comment>
<dbReference type="InterPro" id="IPR027417">
    <property type="entry name" value="P-loop_NTPase"/>
</dbReference>
<dbReference type="RefSeq" id="WP_189641080.1">
    <property type="nucleotide sequence ID" value="NZ_BMZF01000008.1"/>
</dbReference>
<dbReference type="PANTHER" id="PTHR24220">
    <property type="entry name" value="IMPORT ATP-BINDING PROTEIN"/>
    <property type="match status" value="1"/>
</dbReference>
<reference evidence="6" key="1">
    <citation type="journal article" date="2019" name="Int. J. Syst. Evol. Microbiol.">
        <title>The Global Catalogue of Microorganisms (GCM) 10K type strain sequencing project: providing services to taxonomists for standard genome sequencing and annotation.</title>
        <authorList>
            <consortium name="The Broad Institute Genomics Platform"/>
            <consortium name="The Broad Institute Genome Sequencing Center for Infectious Disease"/>
            <person name="Wu L."/>
            <person name="Ma J."/>
        </authorList>
    </citation>
    <scope>NUCLEOTIDE SEQUENCE [LARGE SCALE GENOMIC DNA]</scope>
    <source>
        <strain evidence="6">KCTC 32465</strain>
    </source>
</reference>
<dbReference type="CDD" id="cd03255">
    <property type="entry name" value="ABC_MJ0796_LolCDE_FtsE"/>
    <property type="match status" value="1"/>
</dbReference>
<evidence type="ECO:0000259" key="4">
    <source>
        <dbReference type="PROSITE" id="PS50893"/>
    </source>
</evidence>
<dbReference type="EMBL" id="BMZF01000008">
    <property type="protein sequence ID" value="GHA58456.1"/>
    <property type="molecule type" value="Genomic_DNA"/>
</dbReference>
<dbReference type="InterPro" id="IPR003439">
    <property type="entry name" value="ABC_transporter-like_ATP-bd"/>
</dbReference>
<name>A0ABQ3D565_9RHOB</name>
<dbReference type="InterPro" id="IPR003593">
    <property type="entry name" value="AAA+_ATPase"/>
</dbReference>
<keyword evidence="2" id="KW-0547">Nucleotide-binding</keyword>
<evidence type="ECO:0000256" key="3">
    <source>
        <dbReference type="ARBA" id="ARBA00022840"/>
    </source>
</evidence>
<feature type="domain" description="ABC transporter" evidence="4">
    <location>
        <begin position="8"/>
        <end position="233"/>
    </location>
</feature>
<dbReference type="PROSITE" id="PS00675">
    <property type="entry name" value="SIGMA54_INTERACT_1"/>
    <property type="match status" value="1"/>
</dbReference>